<organism evidence="2 3">
    <name type="scientific">Pristionchus pacificus</name>
    <name type="common">Parasitic nematode worm</name>
    <dbReference type="NCBI Taxonomy" id="54126"/>
    <lineage>
        <taxon>Eukaryota</taxon>
        <taxon>Metazoa</taxon>
        <taxon>Ecdysozoa</taxon>
        <taxon>Nematoda</taxon>
        <taxon>Chromadorea</taxon>
        <taxon>Rhabditida</taxon>
        <taxon>Rhabditina</taxon>
        <taxon>Diplogasteromorpha</taxon>
        <taxon>Diplogasteroidea</taxon>
        <taxon>Neodiplogasteridae</taxon>
        <taxon>Pristionchus</taxon>
    </lineage>
</organism>
<evidence type="ECO:0000256" key="1">
    <source>
        <dbReference type="SAM" id="MobiDB-lite"/>
    </source>
</evidence>
<feature type="compositionally biased region" description="Basic and acidic residues" evidence="1">
    <location>
        <begin position="65"/>
        <end position="79"/>
    </location>
</feature>
<reference evidence="3" key="1">
    <citation type="journal article" date="2008" name="Nat. Genet.">
        <title>The Pristionchus pacificus genome provides a unique perspective on nematode lifestyle and parasitism.</title>
        <authorList>
            <person name="Dieterich C."/>
            <person name="Clifton S.W."/>
            <person name="Schuster L.N."/>
            <person name="Chinwalla A."/>
            <person name="Delehaunty K."/>
            <person name="Dinkelacker I."/>
            <person name="Fulton L."/>
            <person name="Fulton R."/>
            <person name="Godfrey J."/>
            <person name="Minx P."/>
            <person name="Mitreva M."/>
            <person name="Roeseler W."/>
            <person name="Tian H."/>
            <person name="Witte H."/>
            <person name="Yang S.P."/>
            <person name="Wilson R.K."/>
            <person name="Sommer R.J."/>
        </authorList>
    </citation>
    <scope>NUCLEOTIDE SEQUENCE [LARGE SCALE GENOMIC DNA]</scope>
    <source>
        <strain evidence="3">PS312</strain>
    </source>
</reference>
<evidence type="ECO:0000313" key="3">
    <source>
        <dbReference type="Proteomes" id="UP000005239"/>
    </source>
</evidence>
<dbReference type="EnsemblMetazoa" id="PPA46557.1">
    <property type="protein sequence ID" value="PPA46557.1"/>
    <property type="gene ID" value="WBGene00304336"/>
</dbReference>
<dbReference type="AlphaFoldDB" id="A0A8R1Z3S8"/>
<sequence>MGGCSSCLRLLLNEADVKIHVIEPTSVMGGADNTETIAIQPSASTLQVPPLNRPRTPSDTNTQKTDSETKDEAKDGEKDDEKEDGEKTEEMDENAPVATLQIPDMTQVRTIPVKPKTNSSDSVE</sequence>
<keyword evidence="3" id="KW-1185">Reference proteome</keyword>
<reference evidence="2" key="2">
    <citation type="submission" date="2022-06" db="UniProtKB">
        <authorList>
            <consortium name="EnsemblMetazoa"/>
        </authorList>
    </citation>
    <scope>IDENTIFICATION</scope>
    <source>
        <strain evidence="2">PS312</strain>
    </source>
</reference>
<evidence type="ECO:0000313" key="2">
    <source>
        <dbReference type="EnsemblMetazoa" id="PPA46557.1"/>
    </source>
</evidence>
<gene>
    <name evidence="2" type="primary">WBGene00304336</name>
</gene>
<accession>A0A8R1Z3S8</accession>
<feature type="compositionally biased region" description="Acidic residues" evidence="1">
    <location>
        <begin position="80"/>
        <end position="93"/>
    </location>
</feature>
<dbReference type="Proteomes" id="UP000005239">
    <property type="component" value="Unassembled WGS sequence"/>
</dbReference>
<protein>
    <submittedName>
        <fullName evidence="2">Uncharacterized protein</fullName>
    </submittedName>
</protein>
<name>A0A8R1Z3S8_PRIPA</name>
<proteinExistence type="predicted"/>
<feature type="region of interest" description="Disordered" evidence="1">
    <location>
        <begin position="40"/>
        <end position="124"/>
    </location>
</feature>
<feature type="compositionally biased region" description="Polar residues" evidence="1">
    <location>
        <begin position="55"/>
        <end position="64"/>
    </location>
</feature>
<dbReference type="OrthoDB" id="5867354at2759"/>